<organism evidence="2">
    <name type="scientific">Virus NIOZ-UU159</name>
    <dbReference type="NCBI Taxonomy" id="2763270"/>
    <lineage>
        <taxon>Viruses</taxon>
    </lineage>
</organism>
<protein>
    <submittedName>
        <fullName evidence="2">Uncharacterized protein</fullName>
    </submittedName>
</protein>
<keyword evidence="1" id="KW-0472">Membrane</keyword>
<dbReference type="EMBL" id="MW030603">
    <property type="protein sequence ID" value="QPI16783.1"/>
    <property type="molecule type" value="Genomic_DNA"/>
</dbReference>
<reference evidence="2" key="1">
    <citation type="submission" date="2020-08" db="EMBL/GenBank/DDBJ databases">
        <title>Bridging the membrane lipid divide: bacteria of the FCB group superphylum have the potential to synthesize archaeal ether lipids.</title>
        <authorList>
            <person name="Villanueva L."/>
            <person name="von Meijenfeldt F.A.B."/>
            <person name="Westbye A.B."/>
            <person name="Yadav S."/>
            <person name="Hopmans E.C."/>
            <person name="Dutilh B.E."/>
            <person name="Sinninghe Damste J.S."/>
        </authorList>
    </citation>
    <scope>NUCLEOTIDE SEQUENCE</scope>
    <source>
        <strain evidence="2">NIOZ-UU159</strain>
    </source>
</reference>
<accession>A0A7S9XGL7</accession>
<evidence type="ECO:0000256" key="1">
    <source>
        <dbReference type="SAM" id="Phobius"/>
    </source>
</evidence>
<evidence type="ECO:0000313" key="2">
    <source>
        <dbReference type="EMBL" id="QPI16783.1"/>
    </source>
</evidence>
<keyword evidence="1" id="KW-1133">Transmembrane helix</keyword>
<name>A0A7S9XGL7_9VIRU</name>
<feature type="transmembrane region" description="Helical" evidence="1">
    <location>
        <begin position="6"/>
        <end position="27"/>
    </location>
</feature>
<keyword evidence="1" id="KW-0812">Transmembrane</keyword>
<gene>
    <name evidence="2" type="ORF">NIOZUU159_00278</name>
</gene>
<proteinExistence type="predicted"/>
<sequence>MESSPVQQIIISLIVLLLMGYVAYNIYLIELQNMFNGENNIRREVDIVEGIFDFNSNKEWKYNTNNKMHNNYLPIKSSINQQGGAEYSYNFWLYVNKEKLEKYNHEHKDIALLLKGEKIYYYNVNNYNCSARSTDETIIPTLLTKNPLIRINHNGSKLAVDYNNILSPDSYQYNSSYEECTQTQASANWETKNKNLLGIWDIPFDDKWFMITIVMKEVADSANILAVNRAMCKIYMNGMLVFDDKVETKYGVELNNVHSATHKDNKSPLYINPALTDIISRDANNGVNLDQFFDTTKLSEDNVLKMGDIKYFNYAISEDMINNIYNKGLKKSKAVKKEKVSVDYNKMVSFYELEDSSIKQL</sequence>